<evidence type="ECO:0000313" key="1">
    <source>
        <dbReference type="EMBL" id="CDO75285.1"/>
    </source>
</evidence>
<dbReference type="OrthoDB" id="2274644at2759"/>
<name>A0A060SLN3_PYCCI</name>
<dbReference type="PANTHER" id="PTHR12271:SF40">
    <property type="entry name" value="POLY(A) RNA POLYMERASE GLD2"/>
    <property type="match status" value="1"/>
</dbReference>
<dbReference type="SUPFAM" id="SSF81631">
    <property type="entry name" value="PAP/OAS1 substrate-binding domain"/>
    <property type="match status" value="1"/>
</dbReference>
<keyword evidence="2" id="KW-1185">Reference proteome</keyword>
<dbReference type="PANTHER" id="PTHR12271">
    <property type="entry name" value="POLY A POLYMERASE CID PAP -RELATED"/>
    <property type="match status" value="1"/>
</dbReference>
<accession>A0A060SLN3</accession>
<organism evidence="1 2">
    <name type="scientific">Pycnoporus cinnabarinus</name>
    <name type="common">Cinnabar-red polypore</name>
    <name type="synonym">Trametes cinnabarina</name>
    <dbReference type="NCBI Taxonomy" id="5643"/>
    <lineage>
        <taxon>Eukaryota</taxon>
        <taxon>Fungi</taxon>
        <taxon>Dikarya</taxon>
        <taxon>Basidiomycota</taxon>
        <taxon>Agaricomycotina</taxon>
        <taxon>Agaricomycetes</taxon>
        <taxon>Polyporales</taxon>
        <taxon>Polyporaceae</taxon>
        <taxon>Trametes</taxon>
    </lineage>
</organism>
<dbReference type="HOGENOM" id="CLU_045860_0_0_1"/>
<dbReference type="SUPFAM" id="SSF81301">
    <property type="entry name" value="Nucleotidyltransferase"/>
    <property type="match status" value="1"/>
</dbReference>
<dbReference type="EMBL" id="CCBP010000253">
    <property type="protein sequence ID" value="CDO75285.1"/>
    <property type="molecule type" value="Genomic_DNA"/>
</dbReference>
<dbReference type="STRING" id="5643.A0A060SLN3"/>
<dbReference type="OMA" id="FWAHEFD"/>
<proteinExistence type="predicted"/>
<comment type="caution">
    <text evidence="1">The sequence shown here is derived from an EMBL/GenBank/DDBJ whole genome shotgun (WGS) entry which is preliminary data.</text>
</comment>
<dbReference type="CDD" id="cd05402">
    <property type="entry name" value="NT_PAP_TUTase"/>
    <property type="match status" value="1"/>
</dbReference>
<dbReference type="GO" id="GO:0016779">
    <property type="term" value="F:nucleotidyltransferase activity"/>
    <property type="evidence" value="ECO:0007669"/>
    <property type="project" value="TreeGrafter"/>
</dbReference>
<dbReference type="Gene3D" id="3.30.460.10">
    <property type="entry name" value="Beta Polymerase, domain 2"/>
    <property type="match status" value="1"/>
</dbReference>
<dbReference type="Proteomes" id="UP000029665">
    <property type="component" value="Unassembled WGS sequence"/>
</dbReference>
<protein>
    <recommendedName>
        <fullName evidence="3">Polynucleotide adenylyltransferase</fullName>
    </recommendedName>
</protein>
<reference evidence="1" key="1">
    <citation type="submission" date="2014-01" db="EMBL/GenBank/DDBJ databases">
        <title>The genome of the white-rot fungus Pycnoporus cinnabarinus: a basidiomycete model with a versatile arsenal for lignocellulosic biomass breakdown.</title>
        <authorList>
            <person name="Levasseur A."/>
            <person name="Lomascolo A."/>
            <person name="Ruiz-Duenas F.J."/>
            <person name="Uzan E."/>
            <person name="Piumi F."/>
            <person name="Kues U."/>
            <person name="Ram A.F.J."/>
            <person name="Murat C."/>
            <person name="Haon M."/>
            <person name="Benoit I."/>
            <person name="Arfi Y."/>
            <person name="Chevret D."/>
            <person name="Drula E."/>
            <person name="Kwon M.J."/>
            <person name="Gouret P."/>
            <person name="Lesage-Meessen L."/>
            <person name="Lombard V."/>
            <person name="Mariette J."/>
            <person name="Noirot C."/>
            <person name="Park J."/>
            <person name="Patyshakuliyeva A."/>
            <person name="Wieneger R.A.B."/>
            <person name="Wosten H.A.B."/>
            <person name="Martin F."/>
            <person name="Coutinho P.M."/>
            <person name="de Vries R."/>
            <person name="Martinez A.T."/>
            <person name="Klopp C."/>
            <person name="Pontarotti P."/>
            <person name="Henrissat B."/>
            <person name="Record E."/>
        </authorList>
    </citation>
    <scope>NUCLEOTIDE SEQUENCE [LARGE SCALE GENOMIC DNA]</scope>
    <source>
        <strain evidence="1">BRFM137</strain>
    </source>
</reference>
<dbReference type="AlphaFoldDB" id="A0A060SLN3"/>
<dbReference type="InterPro" id="IPR043519">
    <property type="entry name" value="NT_sf"/>
</dbReference>
<dbReference type="Gene3D" id="1.10.1410.10">
    <property type="match status" value="1"/>
</dbReference>
<gene>
    <name evidence="1" type="ORF">BN946_scf184334.g3</name>
</gene>
<evidence type="ECO:0008006" key="3">
    <source>
        <dbReference type="Google" id="ProtNLM"/>
    </source>
</evidence>
<evidence type="ECO:0000313" key="2">
    <source>
        <dbReference type="Proteomes" id="UP000029665"/>
    </source>
</evidence>
<sequence length="295" mass="33899">MKLRRQKTLQNLAAVLQAKYGSGYEVEPFGSTCYGASCSSSDIDVSILDPERPFGFDPKDEKALPPIYSVRYADYELTDPKTGMSCDVNVNCRLGTYNTKLIRQYCLRLPPLAQYIRNIKLWVKSKDLNNPSTRGVEPSFSSYAITLMTIAYLQSLGFLPNLQTDRYPIFETHFWERSSSGARRTRVDVRFGARKLWKPAPGSLPPIERWFNFWAHEFDYAKEMPKQYRGDIVVLDPFQEKNVARRISARILGLFRESCEAAVRESDVVFKANRVSDKAAELLTEEFRKALKYEP</sequence>
<dbReference type="GO" id="GO:0031123">
    <property type="term" value="P:RNA 3'-end processing"/>
    <property type="evidence" value="ECO:0007669"/>
    <property type="project" value="TreeGrafter"/>
</dbReference>